<dbReference type="PANTHER" id="PTHR37325">
    <property type="entry name" value="OXIDOREDUCTASE 21 KDA SUBUNIT, PUTATIVE (AFU_ORTHOLOGUE AFUA_4G05910)-RELATED"/>
    <property type="match status" value="1"/>
</dbReference>
<name>A0A9Q3D7H9_9BASI</name>
<dbReference type="PIRSF" id="PIRSF022976">
    <property type="entry name" value="NADH_Oxi_21kDa"/>
    <property type="match status" value="1"/>
</dbReference>
<reference evidence="2" key="1">
    <citation type="submission" date="2021-03" db="EMBL/GenBank/DDBJ databases">
        <title>Draft genome sequence of rust myrtle Austropuccinia psidii MF-1, a brazilian biotype.</title>
        <authorList>
            <person name="Quecine M.C."/>
            <person name="Pachon D.M.R."/>
            <person name="Bonatelli M.L."/>
            <person name="Correr F.H."/>
            <person name="Franceschini L.M."/>
            <person name="Leite T.F."/>
            <person name="Margarido G.R.A."/>
            <person name="Almeida C.A."/>
            <person name="Ferrarezi J.A."/>
            <person name="Labate C.A."/>
        </authorList>
    </citation>
    <scope>NUCLEOTIDE SEQUENCE</scope>
    <source>
        <strain evidence="2">MF-1</strain>
    </source>
</reference>
<gene>
    <name evidence="2" type="ORF">O181_036473</name>
</gene>
<feature type="region of interest" description="Disordered" evidence="1">
    <location>
        <begin position="1"/>
        <end position="35"/>
    </location>
</feature>
<proteinExistence type="predicted"/>
<dbReference type="EMBL" id="AVOT02013803">
    <property type="protein sequence ID" value="MBW0496758.1"/>
    <property type="molecule type" value="Genomic_DNA"/>
</dbReference>
<keyword evidence="3" id="KW-1185">Reference proteome</keyword>
<dbReference type="OrthoDB" id="10261524at2759"/>
<feature type="compositionally biased region" description="Polar residues" evidence="1">
    <location>
        <begin position="182"/>
        <end position="197"/>
    </location>
</feature>
<evidence type="ECO:0000313" key="2">
    <source>
        <dbReference type="EMBL" id="MBW0496758.1"/>
    </source>
</evidence>
<evidence type="ECO:0000313" key="3">
    <source>
        <dbReference type="Proteomes" id="UP000765509"/>
    </source>
</evidence>
<feature type="compositionally biased region" description="Low complexity" evidence="1">
    <location>
        <begin position="152"/>
        <end position="162"/>
    </location>
</feature>
<dbReference type="PANTHER" id="PTHR37325:SF1">
    <property type="entry name" value="OXIDOREDUCTASE 21 KDA SUBUNIT, PUTATIVE (AFU_ORTHOLOGUE AFUA_4G05910)-RELATED"/>
    <property type="match status" value="1"/>
</dbReference>
<dbReference type="AlphaFoldDB" id="A0A9Q3D7H9"/>
<evidence type="ECO:0000256" key="1">
    <source>
        <dbReference type="SAM" id="MobiDB-lite"/>
    </source>
</evidence>
<feature type="region of interest" description="Disordered" evidence="1">
    <location>
        <begin position="152"/>
        <end position="197"/>
    </location>
</feature>
<comment type="caution">
    <text evidence="2">The sequence shown here is derived from an EMBL/GenBank/DDBJ whole genome shotgun (WGS) entry which is preliminary data.</text>
</comment>
<organism evidence="2 3">
    <name type="scientific">Austropuccinia psidii MF-1</name>
    <dbReference type="NCBI Taxonomy" id="1389203"/>
    <lineage>
        <taxon>Eukaryota</taxon>
        <taxon>Fungi</taxon>
        <taxon>Dikarya</taxon>
        <taxon>Basidiomycota</taxon>
        <taxon>Pucciniomycotina</taxon>
        <taxon>Pucciniomycetes</taxon>
        <taxon>Pucciniales</taxon>
        <taxon>Sphaerophragmiaceae</taxon>
        <taxon>Austropuccinia</taxon>
    </lineage>
</organism>
<protein>
    <submittedName>
        <fullName evidence="2">Uncharacterized protein</fullName>
    </submittedName>
</protein>
<dbReference type="Proteomes" id="UP000765509">
    <property type="component" value="Unassembled WGS sequence"/>
</dbReference>
<dbReference type="InterPro" id="IPR016813">
    <property type="entry name" value="NADH_Ub_cplx-1_21kDa"/>
</dbReference>
<sequence>MRVARFLRQTAKEAQGSTPRQRPTDPDPFKYHTTPPSEFWDKFRKMLVVNPESSSGAPLAIACRSPPPASITTVQVTPASKASDPAQNPYYERDFRRMYPRLEMITQTDLCKLLIRAPEQMKLPAPASKPSLSAVTITSGNESTPSLASLYLSPTASSSSSSINFKPPSPPGKPYRYKLSEQPPQQENSYFPMQNFC</sequence>
<dbReference type="CDD" id="cd22849">
    <property type="entry name" value="NuzM"/>
    <property type="match status" value="1"/>
</dbReference>
<accession>A0A9Q3D7H9</accession>